<dbReference type="InterPro" id="IPR050110">
    <property type="entry name" value="Glyoxalase_II_hydrolase"/>
</dbReference>
<dbReference type="EMBL" id="AMCZ02000021">
    <property type="protein sequence ID" value="EWC40402.1"/>
    <property type="molecule type" value="Genomic_DNA"/>
</dbReference>
<gene>
    <name evidence="7" type="primary">gloB</name>
    <name evidence="9" type="ORF">B597_015495</name>
</gene>
<comment type="cofactor">
    <cofactor evidence="7">
        <name>Zn(2+)</name>
        <dbReference type="ChEBI" id="CHEBI:29105"/>
    </cofactor>
    <text evidence="7">Binds 2 Zn(2+) ions per subunit.</text>
</comment>
<name>A0A061JKZ7_STUST</name>
<dbReference type="RefSeq" id="WP_003295085.1">
    <property type="nucleotide sequence ID" value="NZ_KK020676.1"/>
</dbReference>
<dbReference type="AlphaFoldDB" id="A0A061JKZ7"/>
<evidence type="ECO:0000256" key="2">
    <source>
        <dbReference type="ARBA" id="ARBA00004963"/>
    </source>
</evidence>
<dbReference type="EC" id="3.1.2.6" evidence="7"/>
<keyword evidence="5 7" id="KW-0378">Hydrolase</keyword>
<dbReference type="HAMAP" id="MF_01374">
    <property type="entry name" value="Glyoxalase_2"/>
    <property type="match status" value="1"/>
</dbReference>
<dbReference type="PANTHER" id="PTHR43705">
    <property type="entry name" value="HYDROXYACYLGLUTATHIONE HYDROLASE"/>
    <property type="match status" value="1"/>
</dbReference>
<feature type="binding site" evidence="7">
    <location>
        <position position="56"/>
    </location>
    <ligand>
        <name>Zn(2+)</name>
        <dbReference type="ChEBI" id="CHEBI:29105"/>
        <label>1</label>
    </ligand>
</feature>
<feature type="binding site" evidence="7">
    <location>
        <position position="133"/>
    </location>
    <ligand>
        <name>Zn(2+)</name>
        <dbReference type="ChEBI" id="CHEBI:29105"/>
        <label>1</label>
    </ligand>
</feature>
<dbReference type="SUPFAM" id="SSF56281">
    <property type="entry name" value="Metallo-hydrolase/oxidoreductase"/>
    <property type="match status" value="1"/>
</dbReference>
<dbReference type="InterPro" id="IPR035680">
    <property type="entry name" value="Clx_II_MBL"/>
</dbReference>
<dbReference type="InterPro" id="IPR032282">
    <property type="entry name" value="HAGH_C"/>
</dbReference>
<evidence type="ECO:0000256" key="5">
    <source>
        <dbReference type="ARBA" id="ARBA00022801"/>
    </source>
</evidence>
<evidence type="ECO:0000256" key="3">
    <source>
        <dbReference type="ARBA" id="ARBA00006759"/>
    </source>
</evidence>
<dbReference type="Pfam" id="PF00753">
    <property type="entry name" value="Lactamase_B"/>
    <property type="match status" value="1"/>
</dbReference>
<evidence type="ECO:0000256" key="1">
    <source>
        <dbReference type="ARBA" id="ARBA00001623"/>
    </source>
</evidence>
<dbReference type="CDD" id="cd07723">
    <property type="entry name" value="hydroxyacylglutathione_hydrolase_MBL-fold"/>
    <property type="match status" value="1"/>
</dbReference>
<dbReference type="GO" id="GO:0046872">
    <property type="term" value="F:metal ion binding"/>
    <property type="evidence" value="ECO:0007669"/>
    <property type="project" value="UniProtKB-KW"/>
</dbReference>
<accession>A0A061JKZ7</accession>
<dbReference type="GO" id="GO:0019243">
    <property type="term" value="P:methylglyoxal catabolic process to D-lactate via S-lactoyl-glutathione"/>
    <property type="evidence" value="ECO:0007669"/>
    <property type="project" value="UniProtKB-UniRule"/>
</dbReference>
<feature type="binding site" evidence="7">
    <location>
        <position position="60"/>
    </location>
    <ligand>
        <name>Zn(2+)</name>
        <dbReference type="ChEBI" id="CHEBI:29105"/>
        <label>2</label>
    </ligand>
</feature>
<evidence type="ECO:0000259" key="8">
    <source>
        <dbReference type="SMART" id="SM00849"/>
    </source>
</evidence>
<dbReference type="NCBIfam" id="TIGR03413">
    <property type="entry name" value="GSH_gloB"/>
    <property type="match status" value="1"/>
</dbReference>
<sequence length="259" mass="28624">MLKIEALPAFTDNYIWLLQDDATQRCAAVDPGDAAPVLAWLQSHPQWQLSDILVTHHHHDHVGGVERLKAQTGARVYGPATEKIPARDEALDDGQCIRILGADLQVIAVPGHTLGHIAYFHADTEQPWLLSGDTLFAAGCGRLFEGTAGQMFESLRRLASVPDDTLVYCTHEYTQSNLRFAQAVEPDNADILQRAREVAVLRESNQISLPTTMRTERLTNPFLRTGVAAVRQAARRHGGTDPVGESDVFAALRAWKDRF</sequence>
<proteinExistence type="inferred from homology"/>
<dbReference type="Pfam" id="PF16123">
    <property type="entry name" value="HAGH_C"/>
    <property type="match status" value="1"/>
</dbReference>
<protein>
    <recommendedName>
        <fullName evidence="7">Hydroxyacylglutathione hydrolase</fullName>
        <ecNumber evidence="7">3.1.2.6</ecNumber>
    </recommendedName>
    <alternativeName>
        <fullName evidence="7">Glyoxalase II</fullName>
        <shortName evidence="7">Glx II</shortName>
    </alternativeName>
</protein>
<feature type="domain" description="Metallo-beta-lactamase" evidence="8">
    <location>
        <begin position="12"/>
        <end position="171"/>
    </location>
</feature>
<evidence type="ECO:0000313" key="9">
    <source>
        <dbReference type="EMBL" id="EWC40402.1"/>
    </source>
</evidence>
<comment type="function">
    <text evidence="7">Thiolesterase that catalyzes the hydrolysis of S-D-lactoyl-glutathione to form glutathione and D-lactic acid.</text>
</comment>
<keyword evidence="6 7" id="KW-0862">Zinc</keyword>
<evidence type="ECO:0000256" key="7">
    <source>
        <dbReference type="HAMAP-Rule" id="MF_01374"/>
    </source>
</evidence>
<dbReference type="InterPro" id="IPR017782">
    <property type="entry name" value="Hydroxyacylglutathione_Hdrlase"/>
</dbReference>
<evidence type="ECO:0000256" key="6">
    <source>
        <dbReference type="ARBA" id="ARBA00022833"/>
    </source>
</evidence>
<dbReference type="InterPro" id="IPR036866">
    <property type="entry name" value="RibonucZ/Hydroxyglut_hydro"/>
</dbReference>
<dbReference type="PANTHER" id="PTHR43705:SF1">
    <property type="entry name" value="HYDROXYACYLGLUTATHIONE HYDROLASE GLOB"/>
    <property type="match status" value="1"/>
</dbReference>
<organism evidence="9 10">
    <name type="scientific">Stutzerimonas stutzeri KOS6</name>
    <dbReference type="NCBI Taxonomy" id="1218352"/>
    <lineage>
        <taxon>Bacteria</taxon>
        <taxon>Pseudomonadati</taxon>
        <taxon>Pseudomonadota</taxon>
        <taxon>Gammaproteobacteria</taxon>
        <taxon>Pseudomonadales</taxon>
        <taxon>Pseudomonadaceae</taxon>
        <taxon>Stutzerimonas</taxon>
    </lineage>
</organism>
<dbReference type="SMART" id="SM00849">
    <property type="entry name" value="Lactamase_B"/>
    <property type="match status" value="1"/>
</dbReference>
<comment type="catalytic activity">
    <reaction evidence="1 7">
        <text>an S-(2-hydroxyacyl)glutathione + H2O = a 2-hydroxy carboxylate + glutathione + H(+)</text>
        <dbReference type="Rhea" id="RHEA:21864"/>
        <dbReference type="ChEBI" id="CHEBI:15377"/>
        <dbReference type="ChEBI" id="CHEBI:15378"/>
        <dbReference type="ChEBI" id="CHEBI:57925"/>
        <dbReference type="ChEBI" id="CHEBI:58896"/>
        <dbReference type="ChEBI" id="CHEBI:71261"/>
        <dbReference type="EC" id="3.1.2.6"/>
    </reaction>
</comment>
<dbReference type="PIRSF" id="PIRSF005457">
    <property type="entry name" value="Glx"/>
    <property type="match status" value="1"/>
</dbReference>
<feature type="binding site" evidence="7">
    <location>
        <position position="61"/>
    </location>
    <ligand>
        <name>Zn(2+)</name>
        <dbReference type="ChEBI" id="CHEBI:29105"/>
        <label>2</label>
    </ligand>
</feature>
<keyword evidence="4 7" id="KW-0479">Metal-binding</keyword>
<dbReference type="HOGENOM" id="CLU_030571_4_1_6"/>
<evidence type="ECO:0000313" key="10">
    <source>
        <dbReference type="Proteomes" id="UP000026923"/>
    </source>
</evidence>
<dbReference type="GO" id="GO:0004416">
    <property type="term" value="F:hydroxyacylglutathione hydrolase activity"/>
    <property type="evidence" value="ECO:0007669"/>
    <property type="project" value="UniProtKB-UniRule"/>
</dbReference>
<comment type="pathway">
    <text evidence="2 7">Secondary metabolite metabolism; methylglyoxal degradation; (R)-lactate from methylglyoxal: step 2/2.</text>
</comment>
<comment type="subunit">
    <text evidence="7">Monomer.</text>
</comment>
<evidence type="ECO:0000256" key="4">
    <source>
        <dbReference type="ARBA" id="ARBA00022723"/>
    </source>
</evidence>
<feature type="binding site" evidence="7">
    <location>
        <position position="171"/>
    </location>
    <ligand>
        <name>Zn(2+)</name>
        <dbReference type="ChEBI" id="CHEBI:29105"/>
        <label>2</label>
    </ligand>
</feature>
<dbReference type="OrthoDB" id="9802248at2"/>
<dbReference type="Proteomes" id="UP000026923">
    <property type="component" value="Unassembled WGS sequence"/>
</dbReference>
<feature type="binding site" evidence="7">
    <location>
        <position position="58"/>
    </location>
    <ligand>
        <name>Zn(2+)</name>
        <dbReference type="ChEBI" id="CHEBI:29105"/>
        <label>1</label>
    </ligand>
</feature>
<feature type="binding site" evidence="7">
    <location>
        <position position="112"/>
    </location>
    <ligand>
        <name>Zn(2+)</name>
        <dbReference type="ChEBI" id="CHEBI:29105"/>
        <label>1</label>
    </ligand>
</feature>
<comment type="caution">
    <text evidence="9">The sequence shown here is derived from an EMBL/GenBank/DDBJ whole genome shotgun (WGS) entry which is preliminary data.</text>
</comment>
<feature type="binding site" evidence="7">
    <location>
        <position position="133"/>
    </location>
    <ligand>
        <name>Zn(2+)</name>
        <dbReference type="ChEBI" id="CHEBI:29105"/>
        <label>2</label>
    </ligand>
</feature>
<dbReference type="eggNOG" id="COG0491">
    <property type="taxonomic scope" value="Bacteria"/>
</dbReference>
<comment type="similarity">
    <text evidence="3 7">Belongs to the metallo-beta-lactamase superfamily. Glyoxalase II family.</text>
</comment>
<dbReference type="Gene3D" id="3.60.15.10">
    <property type="entry name" value="Ribonuclease Z/Hydroxyacylglutathione hydrolase-like"/>
    <property type="match status" value="1"/>
</dbReference>
<dbReference type="UniPathway" id="UPA00619">
    <property type="reaction ID" value="UER00676"/>
</dbReference>
<reference evidence="9 10" key="1">
    <citation type="journal article" date="2013" name="Genome Announc.">
        <title>Draft Genome of the Nitrogen-Fixing Bacterium Pseudomonas stutzeri Strain KOS6 Isolated from Industrial Hydrocarbon Sludge.</title>
        <authorList>
            <person name="Grigoryeva T.V."/>
            <person name="Laikov A.V."/>
            <person name="Naumova R.P."/>
            <person name="Manolov A.I."/>
            <person name="Larin A.K."/>
            <person name="Karpova I.Y."/>
            <person name="Semashko T.A."/>
            <person name="Alexeev D.G."/>
            <person name="Kostryukova E.S."/>
            <person name="Muller R."/>
            <person name="Govorun V.M."/>
        </authorList>
    </citation>
    <scope>NUCLEOTIDE SEQUENCE [LARGE SCALE GENOMIC DNA]</scope>
    <source>
        <strain evidence="9 10">KOS6</strain>
    </source>
</reference>
<dbReference type="InterPro" id="IPR001279">
    <property type="entry name" value="Metallo-B-lactamas"/>
</dbReference>